<proteinExistence type="inferred from homology"/>
<dbReference type="SUPFAM" id="SSF53474">
    <property type="entry name" value="alpha/beta-Hydrolases"/>
    <property type="match status" value="1"/>
</dbReference>
<keyword evidence="4" id="KW-0804">Transcription</keyword>
<dbReference type="PROSITE" id="PS51755">
    <property type="entry name" value="OMPR_PHOB"/>
    <property type="match status" value="1"/>
</dbReference>
<comment type="similarity">
    <text evidence="1">Belongs to the AfsR/DnrI/RedD regulatory family.</text>
</comment>
<dbReference type="GO" id="GO:0000160">
    <property type="term" value="P:phosphorelay signal transduction system"/>
    <property type="evidence" value="ECO:0007669"/>
    <property type="project" value="InterPro"/>
</dbReference>
<dbReference type="InterPro" id="IPR005158">
    <property type="entry name" value="BTAD"/>
</dbReference>
<protein>
    <submittedName>
        <fullName evidence="7">DNA-binding SARP family transcriptional activator/pimeloyl-ACP methyl ester carboxylesterase</fullName>
    </submittedName>
</protein>
<dbReference type="Gene3D" id="1.25.40.10">
    <property type="entry name" value="Tetratricopeptide repeat domain"/>
    <property type="match status" value="1"/>
</dbReference>
<dbReference type="RefSeq" id="WP_185050028.1">
    <property type="nucleotide sequence ID" value="NZ_BAABIX010000050.1"/>
</dbReference>
<dbReference type="SUPFAM" id="SSF46894">
    <property type="entry name" value="C-terminal effector domain of the bipartite response regulators"/>
    <property type="match status" value="1"/>
</dbReference>
<evidence type="ECO:0000313" key="7">
    <source>
        <dbReference type="EMBL" id="MBB5133064.1"/>
    </source>
</evidence>
<evidence type="ECO:0000313" key="8">
    <source>
        <dbReference type="Proteomes" id="UP000578449"/>
    </source>
</evidence>
<sequence>MRFRVLGTVEAGDGAPVALGDRQRAVLAALLARAGEVVSFDRLVDLVWGERPPANPHAALHSQVSRLRRALGYDGLVTRPPGYLLQAGPGEVDALRFDALVAEARRQDDPAAAAALLGEALALWRGPAYAEFADAEIARLEAIRLDEARLEAVEARAAALLDCGRAAEALPALEAFTTEHPLRERARALLMRALYALGRHADALRNYQAYRRRLAEDLGLEPSAAMAALELEILRHDVAPQALPVVLHAPPVAAQAPPAAGHAGRAGPPLSALRARYAADANGRTIAYATLGEGPPLVALPGWVSAIDVIASGRDPRSSLLQRLVAHVRLTLYDRYGTGLSRGPVHDFSLEPSVAELAAVVERTGGPVSLLAMSQAGPVALAFAARHPELVERLVMFGTYASGPAVFTHTELNAMLVRMIRTHWGIGSRLMADLYRPGGSDAAARHMAGVLKDSADRETAAGYLEAIYDIDVADLLPEIAAPALVLHYTGDRVIPFAGGRHLAAELPDAHLIALDGPYHLPDAAHLDRVTDAIAGFLTEGR</sequence>
<dbReference type="InterPro" id="IPR001867">
    <property type="entry name" value="OmpR/PhoB-type_DNA-bd"/>
</dbReference>
<name>A0A840NW64_9ACTN</name>
<feature type="domain" description="OmpR/PhoB-type" evidence="6">
    <location>
        <begin position="1"/>
        <end position="87"/>
    </location>
</feature>
<keyword evidence="8" id="KW-1185">Reference proteome</keyword>
<dbReference type="InterPro" id="IPR011990">
    <property type="entry name" value="TPR-like_helical_dom_sf"/>
</dbReference>
<dbReference type="Proteomes" id="UP000578449">
    <property type="component" value="Unassembled WGS sequence"/>
</dbReference>
<dbReference type="SMART" id="SM00862">
    <property type="entry name" value="Trans_reg_C"/>
    <property type="match status" value="1"/>
</dbReference>
<keyword evidence="2" id="KW-0805">Transcription regulation</keyword>
<evidence type="ECO:0000256" key="2">
    <source>
        <dbReference type="ARBA" id="ARBA00023015"/>
    </source>
</evidence>
<dbReference type="PANTHER" id="PTHR35807:SF1">
    <property type="entry name" value="TRANSCRIPTIONAL REGULATOR REDD"/>
    <property type="match status" value="1"/>
</dbReference>
<dbReference type="GO" id="GO:0006355">
    <property type="term" value="P:regulation of DNA-templated transcription"/>
    <property type="evidence" value="ECO:0007669"/>
    <property type="project" value="InterPro"/>
</dbReference>
<dbReference type="InterPro" id="IPR051677">
    <property type="entry name" value="AfsR-DnrI-RedD_regulator"/>
</dbReference>
<evidence type="ECO:0000259" key="6">
    <source>
        <dbReference type="PROSITE" id="PS51755"/>
    </source>
</evidence>
<dbReference type="InterPro" id="IPR029058">
    <property type="entry name" value="AB_hydrolase_fold"/>
</dbReference>
<dbReference type="EMBL" id="JACHGN010000005">
    <property type="protein sequence ID" value="MBB5133064.1"/>
    <property type="molecule type" value="Genomic_DNA"/>
</dbReference>
<evidence type="ECO:0000256" key="3">
    <source>
        <dbReference type="ARBA" id="ARBA00023125"/>
    </source>
</evidence>
<accession>A0A840NW64</accession>
<dbReference type="AlphaFoldDB" id="A0A840NW64"/>
<organism evidence="7 8">
    <name type="scientific">Thermocatellispora tengchongensis</name>
    <dbReference type="NCBI Taxonomy" id="1073253"/>
    <lineage>
        <taxon>Bacteria</taxon>
        <taxon>Bacillati</taxon>
        <taxon>Actinomycetota</taxon>
        <taxon>Actinomycetes</taxon>
        <taxon>Streptosporangiales</taxon>
        <taxon>Streptosporangiaceae</taxon>
        <taxon>Thermocatellispora</taxon>
    </lineage>
</organism>
<dbReference type="SMART" id="SM01043">
    <property type="entry name" value="BTAD"/>
    <property type="match status" value="1"/>
</dbReference>
<dbReference type="Pfam" id="PF03704">
    <property type="entry name" value="BTAD"/>
    <property type="match status" value="1"/>
</dbReference>
<dbReference type="Pfam" id="PF00486">
    <property type="entry name" value="Trans_reg_C"/>
    <property type="match status" value="1"/>
</dbReference>
<evidence type="ECO:0000256" key="1">
    <source>
        <dbReference type="ARBA" id="ARBA00005820"/>
    </source>
</evidence>
<gene>
    <name evidence="7" type="ORF">HNP84_002785</name>
</gene>
<dbReference type="InterPro" id="IPR000073">
    <property type="entry name" value="AB_hydrolase_1"/>
</dbReference>
<dbReference type="PRINTS" id="PR00111">
    <property type="entry name" value="ABHYDROLASE"/>
</dbReference>
<dbReference type="Gene3D" id="3.40.50.1820">
    <property type="entry name" value="alpha/beta hydrolase"/>
    <property type="match status" value="1"/>
</dbReference>
<dbReference type="Gene3D" id="1.10.10.10">
    <property type="entry name" value="Winged helix-like DNA-binding domain superfamily/Winged helix DNA-binding domain"/>
    <property type="match status" value="1"/>
</dbReference>
<reference evidence="7 8" key="1">
    <citation type="submission" date="2020-08" db="EMBL/GenBank/DDBJ databases">
        <title>Genomic Encyclopedia of Type Strains, Phase IV (KMG-IV): sequencing the most valuable type-strain genomes for metagenomic binning, comparative biology and taxonomic classification.</title>
        <authorList>
            <person name="Goeker M."/>
        </authorList>
    </citation>
    <scope>NUCLEOTIDE SEQUENCE [LARGE SCALE GENOMIC DNA]</scope>
    <source>
        <strain evidence="7 8">DSM 45615</strain>
    </source>
</reference>
<dbReference type="PANTHER" id="PTHR35807">
    <property type="entry name" value="TRANSCRIPTIONAL REGULATOR REDD-RELATED"/>
    <property type="match status" value="1"/>
</dbReference>
<feature type="DNA-binding region" description="OmpR/PhoB-type" evidence="5">
    <location>
        <begin position="1"/>
        <end position="87"/>
    </location>
</feature>
<dbReference type="Pfam" id="PF00561">
    <property type="entry name" value="Abhydrolase_1"/>
    <property type="match status" value="1"/>
</dbReference>
<dbReference type="GO" id="GO:0003677">
    <property type="term" value="F:DNA binding"/>
    <property type="evidence" value="ECO:0007669"/>
    <property type="project" value="UniProtKB-UniRule"/>
</dbReference>
<dbReference type="GO" id="GO:0003824">
    <property type="term" value="F:catalytic activity"/>
    <property type="evidence" value="ECO:0007669"/>
    <property type="project" value="UniProtKB-ARBA"/>
</dbReference>
<evidence type="ECO:0000256" key="5">
    <source>
        <dbReference type="PROSITE-ProRule" id="PRU01091"/>
    </source>
</evidence>
<dbReference type="CDD" id="cd15831">
    <property type="entry name" value="BTAD"/>
    <property type="match status" value="1"/>
</dbReference>
<dbReference type="InterPro" id="IPR036388">
    <property type="entry name" value="WH-like_DNA-bd_sf"/>
</dbReference>
<dbReference type="SUPFAM" id="SSF48452">
    <property type="entry name" value="TPR-like"/>
    <property type="match status" value="1"/>
</dbReference>
<evidence type="ECO:0000256" key="4">
    <source>
        <dbReference type="ARBA" id="ARBA00023163"/>
    </source>
</evidence>
<comment type="caution">
    <text evidence="7">The sequence shown here is derived from an EMBL/GenBank/DDBJ whole genome shotgun (WGS) entry which is preliminary data.</text>
</comment>
<dbReference type="InterPro" id="IPR016032">
    <property type="entry name" value="Sig_transdc_resp-reg_C-effctor"/>
</dbReference>
<keyword evidence="3 5" id="KW-0238">DNA-binding</keyword>